<proteinExistence type="predicted"/>
<protein>
    <submittedName>
        <fullName evidence="1">Chromosome partitioning protein ParA</fullName>
    </submittedName>
</protein>
<accession>A0ABX4G0W6</accession>
<dbReference type="Pfam" id="PF07103">
    <property type="entry name" value="DUF1365"/>
    <property type="match status" value="1"/>
</dbReference>
<organism evidence="1 2">
    <name type="scientific">Photobacterium sanguinicancri</name>
    <dbReference type="NCBI Taxonomy" id="875932"/>
    <lineage>
        <taxon>Bacteria</taxon>
        <taxon>Pseudomonadati</taxon>
        <taxon>Pseudomonadota</taxon>
        <taxon>Gammaproteobacteria</taxon>
        <taxon>Vibrionales</taxon>
        <taxon>Vibrionaceae</taxon>
        <taxon>Photobacterium</taxon>
    </lineage>
</organism>
<dbReference type="InterPro" id="IPR010775">
    <property type="entry name" value="DUF1365"/>
</dbReference>
<sequence>MDSAIRKTITKSEALASDLSQSELAVQSRSGIYVGTVRHRRFTPVTHNFEYPLFMPFFDLDELDELTSKVKGFGFSKWHPARFLVTDYLNGQASNVAELKQGAQDKIAQLTGEMLTGKVFLLCQLRYFGIYFSPLNLYYLFDEQGEWQYMLAEVSNTPWNERHYYAIPAKSRWKSRLWQAPKAFHVSPFNPMEQQYHWQLKQPSDQLRVHLEVHGEDPACDRPTIADSGIVLDSEKETEEITITKIFDASMMMKHEPFSSSSLRKQMMVTPIMTVKVVIGIYWQALKLWIKGVSFHDHPESAASELKK</sequence>
<comment type="caution">
    <text evidence="1">The sequence shown here is derived from an EMBL/GenBank/DDBJ whole genome shotgun (WGS) entry which is preliminary data.</text>
</comment>
<evidence type="ECO:0000313" key="2">
    <source>
        <dbReference type="Proteomes" id="UP000215999"/>
    </source>
</evidence>
<name>A0ABX4G0W6_9GAMM</name>
<dbReference type="PANTHER" id="PTHR33973">
    <property type="entry name" value="OS07G0153300 PROTEIN"/>
    <property type="match status" value="1"/>
</dbReference>
<dbReference type="EMBL" id="NOIF01000044">
    <property type="protein sequence ID" value="OZS44240.1"/>
    <property type="molecule type" value="Genomic_DNA"/>
</dbReference>
<gene>
    <name evidence="1" type="ORF">ASV53_09270</name>
</gene>
<dbReference type="Proteomes" id="UP000215999">
    <property type="component" value="Unassembled WGS sequence"/>
</dbReference>
<keyword evidence="2" id="KW-1185">Reference proteome</keyword>
<reference evidence="1 2" key="1">
    <citation type="journal article" date="2016" name="Antonie Van Leeuwenhoek">
        <title>Photobacterium sanguinicancri sp. nov. isolated from marine animals.</title>
        <authorList>
            <person name="Gomez-Gil B."/>
            <person name="Roque A."/>
            <person name="Rotllant G."/>
            <person name="Romalde J.L."/>
            <person name="Doce A."/>
            <person name="Eggermont M."/>
            <person name="Defoirdt T."/>
        </authorList>
    </citation>
    <scope>NUCLEOTIDE SEQUENCE [LARGE SCALE GENOMIC DNA]</scope>
    <source>
        <strain evidence="1 2">CAIM 1827</strain>
    </source>
</reference>
<evidence type="ECO:0000313" key="1">
    <source>
        <dbReference type="EMBL" id="OZS44240.1"/>
    </source>
</evidence>
<dbReference type="PANTHER" id="PTHR33973:SF4">
    <property type="entry name" value="OS07G0153300 PROTEIN"/>
    <property type="match status" value="1"/>
</dbReference>